<dbReference type="InterPro" id="IPR052155">
    <property type="entry name" value="Biofilm_reg_signaling"/>
</dbReference>
<evidence type="ECO:0000259" key="2">
    <source>
        <dbReference type="PROSITE" id="PS50113"/>
    </source>
</evidence>
<dbReference type="InterPro" id="IPR029787">
    <property type="entry name" value="Nucleotide_cyclase"/>
</dbReference>
<dbReference type="Proteomes" id="UP001379235">
    <property type="component" value="Unassembled WGS sequence"/>
</dbReference>
<dbReference type="NCBIfam" id="TIGR00229">
    <property type="entry name" value="sensory_box"/>
    <property type="match status" value="1"/>
</dbReference>
<gene>
    <name evidence="5" type="ORF">WG900_06785</name>
</gene>
<dbReference type="Gene3D" id="3.30.70.270">
    <property type="match status" value="1"/>
</dbReference>
<dbReference type="CDD" id="cd00130">
    <property type="entry name" value="PAS"/>
    <property type="match status" value="1"/>
</dbReference>
<dbReference type="InterPro" id="IPR000014">
    <property type="entry name" value="PAS"/>
</dbReference>
<feature type="domain" description="EAL" evidence="3">
    <location>
        <begin position="311"/>
        <end position="562"/>
    </location>
</feature>
<dbReference type="InterPro" id="IPR000160">
    <property type="entry name" value="GGDEF_dom"/>
</dbReference>
<feature type="domain" description="PAS" evidence="1">
    <location>
        <begin position="10"/>
        <end position="82"/>
    </location>
</feature>
<organism evidence="5 6">
    <name type="scientific">Novosphingobium aquae</name>
    <dbReference type="NCBI Taxonomy" id="3133435"/>
    <lineage>
        <taxon>Bacteria</taxon>
        <taxon>Pseudomonadati</taxon>
        <taxon>Pseudomonadota</taxon>
        <taxon>Alphaproteobacteria</taxon>
        <taxon>Sphingomonadales</taxon>
        <taxon>Sphingomonadaceae</taxon>
        <taxon>Novosphingobium</taxon>
    </lineage>
</organism>
<dbReference type="InterPro" id="IPR013656">
    <property type="entry name" value="PAS_4"/>
</dbReference>
<dbReference type="InterPro" id="IPR035965">
    <property type="entry name" value="PAS-like_dom_sf"/>
</dbReference>
<reference evidence="5 6" key="1">
    <citation type="submission" date="2024-03" db="EMBL/GenBank/DDBJ databases">
        <authorList>
            <person name="Jo J.-H."/>
        </authorList>
    </citation>
    <scope>NUCLEOTIDE SEQUENCE [LARGE SCALE GENOMIC DNA]</scope>
    <source>
        <strain evidence="5 6">AS3R-12</strain>
    </source>
</reference>
<feature type="domain" description="PAC" evidence="2">
    <location>
        <begin position="84"/>
        <end position="137"/>
    </location>
</feature>
<dbReference type="PROSITE" id="PS50887">
    <property type="entry name" value="GGDEF"/>
    <property type="match status" value="1"/>
</dbReference>
<dbReference type="Pfam" id="PF00563">
    <property type="entry name" value="EAL"/>
    <property type="match status" value="1"/>
</dbReference>
<dbReference type="Pfam" id="PF00990">
    <property type="entry name" value="GGDEF"/>
    <property type="match status" value="1"/>
</dbReference>
<dbReference type="Pfam" id="PF08448">
    <property type="entry name" value="PAS_4"/>
    <property type="match status" value="1"/>
</dbReference>
<comment type="caution">
    <text evidence="5">The sequence shown here is derived from an EMBL/GenBank/DDBJ whole genome shotgun (WGS) entry which is preliminary data.</text>
</comment>
<dbReference type="Gene3D" id="3.20.20.450">
    <property type="entry name" value="EAL domain"/>
    <property type="match status" value="1"/>
</dbReference>
<dbReference type="RefSeq" id="WP_339965788.1">
    <property type="nucleotide sequence ID" value="NZ_JBBHJY010000002.1"/>
</dbReference>
<dbReference type="InterPro" id="IPR035919">
    <property type="entry name" value="EAL_sf"/>
</dbReference>
<dbReference type="CDD" id="cd01949">
    <property type="entry name" value="GGDEF"/>
    <property type="match status" value="1"/>
</dbReference>
<sequence length="709" mass="77219">MPSVDEEREALAALRDYEESGLGWFWTTDADGLLRYVSSSVAKALGKEPGELVGQPLGALFFLDNEERQDTGRTLPLALASHKTFADFPLRARREGAEIWWSVSGRPQLDAKGEFIGFRGNGVDITEQLRERRDTSRLAKFDSLTGLNNRFTMGQRLESTLSAYKSSQRSCSLMMIDLDRFKQVNDTLGHPVGDALLKQVAERLRGVIGKDGEIGRLGGDEFQIILPDCEDRGKLGDIAKRIIALVSQPYSIDNSRCVIGASIGIAVAPFDGATSEELVRNADLALYAAKGGGRGQFRFFSIELQNTAEKRKVLEEDLRHALAEGQIRLAYQPIVTPATNIVCGFEALMRWEHPEFGELSPSMFIPIAEESDLIVGLSEWALREACREAAQWPGSLFVAVNVAPAHLAHNGFMAGLMQALAESELPGDRLELEFNEAVFGVSEELINETFGALKTLGVRVTLDNFGAGISPLGRLRNHHFNKVKIDRQVVQQMASGRSRCAAIGASIVTLSRELGMTAIAVGVEARDELKAMQDLGIKQVQGYIYSPPCGIEEVIDALATGLWILEPDGPARQRADRRSVYRRVGVIHEDFRYDVIMRNLSRGGALVEGLFDVPIGTEFVVDLGEGQLMVSIVRRSDGAVQGLEFESALVDDGAGGLCTRHRVPRHLLDAMGMPAPGSTAAVVALNTSGGMHLPKFATMETAGKQGKAA</sequence>
<dbReference type="PROSITE" id="PS50883">
    <property type="entry name" value="EAL"/>
    <property type="match status" value="1"/>
</dbReference>
<dbReference type="InterPro" id="IPR043128">
    <property type="entry name" value="Rev_trsase/Diguanyl_cyclase"/>
</dbReference>
<accession>A0ABU8S730</accession>
<evidence type="ECO:0000259" key="4">
    <source>
        <dbReference type="PROSITE" id="PS50887"/>
    </source>
</evidence>
<dbReference type="SUPFAM" id="SSF55073">
    <property type="entry name" value="Nucleotide cyclase"/>
    <property type="match status" value="1"/>
</dbReference>
<dbReference type="NCBIfam" id="TIGR00254">
    <property type="entry name" value="GGDEF"/>
    <property type="match status" value="1"/>
</dbReference>
<dbReference type="Gene3D" id="3.30.450.20">
    <property type="entry name" value="PAS domain"/>
    <property type="match status" value="1"/>
</dbReference>
<dbReference type="EMBL" id="JBBHJY010000002">
    <property type="protein sequence ID" value="MEJ6009620.1"/>
    <property type="molecule type" value="Genomic_DNA"/>
</dbReference>
<dbReference type="PANTHER" id="PTHR44757">
    <property type="entry name" value="DIGUANYLATE CYCLASE DGCP"/>
    <property type="match status" value="1"/>
</dbReference>
<evidence type="ECO:0000313" key="5">
    <source>
        <dbReference type="EMBL" id="MEJ6009620.1"/>
    </source>
</evidence>
<dbReference type="SUPFAM" id="SSF141868">
    <property type="entry name" value="EAL domain-like"/>
    <property type="match status" value="1"/>
</dbReference>
<evidence type="ECO:0000259" key="1">
    <source>
        <dbReference type="PROSITE" id="PS50112"/>
    </source>
</evidence>
<dbReference type="SUPFAM" id="SSF55785">
    <property type="entry name" value="PYP-like sensor domain (PAS domain)"/>
    <property type="match status" value="1"/>
</dbReference>
<dbReference type="InterPro" id="IPR001633">
    <property type="entry name" value="EAL_dom"/>
</dbReference>
<dbReference type="PROSITE" id="PS50112">
    <property type="entry name" value="PAS"/>
    <property type="match status" value="1"/>
</dbReference>
<dbReference type="PROSITE" id="PS50113">
    <property type="entry name" value="PAC"/>
    <property type="match status" value="1"/>
</dbReference>
<name>A0ABU8S730_9SPHN</name>
<keyword evidence="6" id="KW-1185">Reference proteome</keyword>
<dbReference type="PANTHER" id="PTHR44757:SF2">
    <property type="entry name" value="BIOFILM ARCHITECTURE MAINTENANCE PROTEIN MBAA"/>
    <property type="match status" value="1"/>
</dbReference>
<evidence type="ECO:0000313" key="6">
    <source>
        <dbReference type="Proteomes" id="UP001379235"/>
    </source>
</evidence>
<protein>
    <submittedName>
        <fullName evidence="5">EAL domain-containing protein</fullName>
    </submittedName>
</protein>
<dbReference type="CDD" id="cd01948">
    <property type="entry name" value="EAL"/>
    <property type="match status" value="1"/>
</dbReference>
<dbReference type="SMART" id="SM00052">
    <property type="entry name" value="EAL"/>
    <property type="match status" value="1"/>
</dbReference>
<dbReference type="InterPro" id="IPR000700">
    <property type="entry name" value="PAS-assoc_C"/>
</dbReference>
<proteinExistence type="predicted"/>
<feature type="domain" description="GGDEF" evidence="4">
    <location>
        <begin position="169"/>
        <end position="302"/>
    </location>
</feature>
<evidence type="ECO:0000259" key="3">
    <source>
        <dbReference type="PROSITE" id="PS50883"/>
    </source>
</evidence>
<dbReference type="SMART" id="SM00267">
    <property type="entry name" value="GGDEF"/>
    <property type="match status" value="1"/>
</dbReference>